<protein>
    <submittedName>
        <fullName evidence="2">Uncharacterized protein</fullName>
    </submittedName>
</protein>
<keyword evidence="1" id="KW-0472">Membrane</keyword>
<comment type="caution">
    <text evidence="2">The sequence shown here is derived from an EMBL/GenBank/DDBJ whole genome shotgun (WGS) entry which is preliminary data.</text>
</comment>
<evidence type="ECO:0000313" key="2">
    <source>
        <dbReference type="EMBL" id="MBW2962279.1"/>
    </source>
</evidence>
<accession>A0ABS6W590</accession>
<name>A0ABS6W590_9FLAO</name>
<reference evidence="2 3" key="1">
    <citation type="submission" date="2021-07" db="EMBL/GenBank/DDBJ databases">
        <title>Mesonia aestuariivivens sp. nov., isolated from a tidal flat.</title>
        <authorList>
            <person name="Kim Y.-O."/>
            <person name="Yoon J.-H."/>
        </authorList>
    </citation>
    <scope>NUCLEOTIDE SEQUENCE [LARGE SCALE GENOMIC DNA]</scope>
    <source>
        <strain evidence="2 3">JHPTF-M18</strain>
    </source>
</reference>
<dbReference type="Proteomes" id="UP000719267">
    <property type="component" value="Unassembled WGS sequence"/>
</dbReference>
<keyword evidence="1" id="KW-1133">Transmembrane helix</keyword>
<evidence type="ECO:0000256" key="1">
    <source>
        <dbReference type="SAM" id="Phobius"/>
    </source>
</evidence>
<dbReference type="RefSeq" id="WP_219040564.1">
    <property type="nucleotide sequence ID" value="NZ_JAHWDF010000011.1"/>
</dbReference>
<organism evidence="2 3">
    <name type="scientific">Mesonia aestuariivivens</name>
    <dbReference type="NCBI Taxonomy" id="2796128"/>
    <lineage>
        <taxon>Bacteria</taxon>
        <taxon>Pseudomonadati</taxon>
        <taxon>Bacteroidota</taxon>
        <taxon>Flavobacteriia</taxon>
        <taxon>Flavobacteriales</taxon>
        <taxon>Flavobacteriaceae</taxon>
        <taxon>Mesonia</taxon>
    </lineage>
</organism>
<gene>
    <name evidence="2" type="ORF">KW502_10750</name>
</gene>
<keyword evidence="3" id="KW-1185">Reference proteome</keyword>
<evidence type="ECO:0000313" key="3">
    <source>
        <dbReference type="Proteomes" id="UP000719267"/>
    </source>
</evidence>
<feature type="transmembrane region" description="Helical" evidence="1">
    <location>
        <begin position="27"/>
        <end position="47"/>
    </location>
</feature>
<proteinExistence type="predicted"/>
<sequence>MYKKQVNHQKAFDRARELKAEKAAYRAGNIFMVCIAIIAITLLCIAIRNTTLEKENIVSHHIFNEP</sequence>
<dbReference type="EMBL" id="JAHWDF010000011">
    <property type="protein sequence ID" value="MBW2962279.1"/>
    <property type="molecule type" value="Genomic_DNA"/>
</dbReference>
<keyword evidence="1" id="KW-0812">Transmembrane</keyword>